<name>A0A812E592_ACAPH</name>
<accession>A0A812E592</accession>
<dbReference type="GO" id="GO:0005634">
    <property type="term" value="C:nucleus"/>
    <property type="evidence" value="ECO:0007669"/>
    <property type="project" value="TreeGrafter"/>
</dbReference>
<dbReference type="PANTHER" id="PTHR13261">
    <property type="entry name" value="BRCA2 AND CDKN1A INTERACTING PROTEIN"/>
    <property type="match status" value="1"/>
</dbReference>
<dbReference type="Pfam" id="PF13862">
    <property type="entry name" value="BCCIP"/>
    <property type="match status" value="1"/>
</dbReference>
<comment type="similarity">
    <text evidence="1">Belongs to the BCP1 family.</text>
</comment>
<reference evidence="3" key="1">
    <citation type="submission" date="2021-01" db="EMBL/GenBank/DDBJ databases">
        <authorList>
            <person name="Li R."/>
            <person name="Bekaert M."/>
        </authorList>
    </citation>
    <scope>NUCLEOTIDE SEQUENCE</scope>
    <source>
        <strain evidence="3">Farmed</strain>
    </source>
</reference>
<keyword evidence="4" id="KW-1185">Reference proteome</keyword>
<dbReference type="Proteomes" id="UP000597762">
    <property type="component" value="Unassembled WGS sequence"/>
</dbReference>
<gene>
    <name evidence="3" type="ORF">SPHA_68322</name>
</gene>
<dbReference type="PANTHER" id="PTHR13261:SF0">
    <property type="entry name" value="BRCA2 AND CDKN1A-INTERACTING PROTEIN"/>
    <property type="match status" value="1"/>
</dbReference>
<evidence type="ECO:0000313" key="4">
    <source>
        <dbReference type="Proteomes" id="UP000597762"/>
    </source>
</evidence>
<feature type="compositionally biased region" description="Acidic residues" evidence="2">
    <location>
        <begin position="42"/>
        <end position="58"/>
    </location>
</feature>
<evidence type="ECO:0000256" key="1">
    <source>
        <dbReference type="ARBA" id="ARBA00006781"/>
    </source>
</evidence>
<dbReference type="AlphaFoldDB" id="A0A812E592"/>
<evidence type="ECO:0000256" key="2">
    <source>
        <dbReference type="SAM" id="MobiDB-lite"/>
    </source>
</evidence>
<proteinExistence type="inferred from homology"/>
<feature type="region of interest" description="Disordered" evidence="2">
    <location>
        <begin position="22"/>
        <end position="58"/>
    </location>
</feature>
<organism evidence="3 4">
    <name type="scientific">Acanthosepion pharaonis</name>
    <name type="common">Pharaoh cuttlefish</name>
    <name type="synonym">Sepia pharaonis</name>
    <dbReference type="NCBI Taxonomy" id="158019"/>
    <lineage>
        <taxon>Eukaryota</taxon>
        <taxon>Metazoa</taxon>
        <taxon>Spiralia</taxon>
        <taxon>Lophotrochozoa</taxon>
        <taxon>Mollusca</taxon>
        <taxon>Cephalopoda</taxon>
        <taxon>Coleoidea</taxon>
        <taxon>Decapodiformes</taxon>
        <taxon>Sepiida</taxon>
        <taxon>Sepiina</taxon>
        <taxon>Sepiidae</taxon>
        <taxon>Acanthosepion</taxon>
    </lineage>
</organism>
<evidence type="ECO:0000313" key="3">
    <source>
        <dbReference type="EMBL" id="CAE1317800.1"/>
    </source>
</evidence>
<dbReference type="EMBL" id="CAHIKZ030004970">
    <property type="protein sequence ID" value="CAE1317800.1"/>
    <property type="molecule type" value="Genomic_DNA"/>
</dbReference>
<comment type="caution">
    <text evidence="3">The sequence shown here is derived from an EMBL/GenBank/DDBJ whole genome shotgun (WGS) entry which is preliminary data.</text>
</comment>
<protein>
    <submittedName>
        <fullName evidence="3">BCP1</fullName>
    </submittedName>
</protein>
<dbReference type="InterPro" id="IPR025602">
    <property type="entry name" value="BCP1_family"/>
</dbReference>
<sequence>MIIKEDMCKDGLIAASRFCSDSENTSMATPKKKRDVEQMEIQSDDDDDCDDDYEDSSSQCEEDEDVNMCGEMQVDFEAMTPCDSDYDGIRTLLNQLFLKSNINVSQLAETIISQNYVGCVIKQCEVPEEEDSDEEVEEDPVFGVMSVINMSERKDLQCVKEIKQLILSNCEKSAAEKLSEFKHLLDDSNSKQTGYLLHERFINIPSTIAVPMYESLKKDLESEKVQKMKYKFDQYIFICKTCRPQQEGSKNSTIDMKDVIFLNTEEEFLMEFSKSHFTYSVAAQRDSVVDGQWEDELESLRTVIVIDSNKIDNAVAAMKSAIGKIPYIILRHFLTLFFGSSLHHSSAVPFIILRQFLASFFGSSFHYSSAVPCIILRHFLALFFGSSLHYSSAFPCIILRHFLALFFGSSLHHSSAFPCIILRHFLASFFGSSLHYSSAFPCIILRHFLALFFGSSLHHSSAVPCIIHQAVSKLN</sequence>
<dbReference type="OrthoDB" id="27543at2759"/>